<name>A0A350P139_9ALTE</name>
<gene>
    <name evidence="4" type="ORF">DCW74_04630</name>
</gene>
<evidence type="ECO:0000256" key="2">
    <source>
        <dbReference type="SAM" id="MobiDB-lite"/>
    </source>
</evidence>
<dbReference type="PANTHER" id="PTHR34218:SF3">
    <property type="entry name" value="ACYL-HOMOSERINE LACTONE ACYLASE PVDQ"/>
    <property type="match status" value="1"/>
</dbReference>
<protein>
    <submittedName>
        <fullName evidence="4">Acylase</fullName>
    </submittedName>
</protein>
<feature type="chain" id="PRO_5016782136" evidence="3">
    <location>
        <begin position="26"/>
        <end position="337"/>
    </location>
</feature>
<sequence length="337" mass="36154">MTTEKRAIQKTLVALAIATTLSACGDNDNDFSHIDTPSNETPSTPTTPITTPVTAFDDDASLDAEIRWTTYGVPHIKADNLESMAYGVGYAFAKDNLCVLADQIVKYNSQRAKYFGPDANQGSGDAEHLINDFGFLTMGIRALAEENLPRLSANSRAMFQGYTAGYNRYLNETPLEDQDQACAGQPWVTEIDSVDLLTYSLGVALLPGAANFLGPMFLAAPEGENYAPTVVSSDSGVSSALAITPNISLPEKNPQEMGSNGWGLGSDKTTNGKGMVLGNPHFPHTGNLRFWQFHTQIPGHLNVTGSSLMGLPGAVNIGFNENVAWTHTFSTAEHFVV</sequence>
<feature type="region of interest" description="Disordered" evidence="2">
    <location>
        <begin position="31"/>
        <end position="51"/>
    </location>
</feature>
<feature type="signal peptide" evidence="3">
    <location>
        <begin position="1"/>
        <end position="25"/>
    </location>
</feature>
<feature type="non-terminal residue" evidence="4">
    <location>
        <position position="337"/>
    </location>
</feature>
<organism evidence="4 5">
    <name type="scientific">Alteromonas australica</name>
    <dbReference type="NCBI Taxonomy" id="589873"/>
    <lineage>
        <taxon>Bacteria</taxon>
        <taxon>Pseudomonadati</taxon>
        <taxon>Pseudomonadota</taxon>
        <taxon>Gammaproteobacteria</taxon>
        <taxon>Alteromonadales</taxon>
        <taxon>Alteromonadaceae</taxon>
        <taxon>Alteromonas/Salinimonas group</taxon>
        <taxon>Alteromonas</taxon>
    </lineage>
</organism>
<dbReference type="AlphaFoldDB" id="A0A350P139"/>
<dbReference type="PROSITE" id="PS51257">
    <property type="entry name" value="PROKAR_LIPOPROTEIN"/>
    <property type="match status" value="1"/>
</dbReference>
<evidence type="ECO:0000313" key="4">
    <source>
        <dbReference type="EMBL" id="HAW75006.1"/>
    </source>
</evidence>
<feature type="compositionally biased region" description="Low complexity" evidence="2">
    <location>
        <begin position="36"/>
        <end position="51"/>
    </location>
</feature>
<evidence type="ECO:0000256" key="3">
    <source>
        <dbReference type="SAM" id="SignalP"/>
    </source>
</evidence>
<dbReference type="InterPro" id="IPR023343">
    <property type="entry name" value="Penicillin_amidase_dom1"/>
</dbReference>
<comment type="similarity">
    <text evidence="1">Belongs to the peptidase S45 family.</text>
</comment>
<dbReference type="InterPro" id="IPR002692">
    <property type="entry name" value="S45"/>
</dbReference>
<dbReference type="Proteomes" id="UP000263517">
    <property type="component" value="Unassembled WGS sequence"/>
</dbReference>
<evidence type="ECO:0000256" key="1">
    <source>
        <dbReference type="ARBA" id="ARBA00006586"/>
    </source>
</evidence>
<dbReference type="SUPFAM" id="SSF56235">
    <property type="entry name" value="N-terminal nucleophile aminohydrolases (Ntn hydrolases)"/>
    <property type="match status" value="1"/>
</dbReference>
<reference evidence="4 5" key="1">
    <citation type="journal article" date="2018" name="Nat. Biotechnol.">
        <title>A standardized bacterial taxonomy based on genome phylogeny substantially revises the tree of life.</title>
        <authorList>
            <person name="Parks D.H."/>
            <person name="Chuvochina M."/>
            <person name="Waite D.W."/>
            <person name="Rinke C."/>
            <person name="Skarshewski A."/>
            <person name="Chaumeil P.A."/>
            <person name="Hugenholtz P."/>
        </authorList>
    </citation>
    <scope>NUCLEOTIDE SEQUENCE [LARGE SCALE GENOMIC DNA]</scope>
    <source>
        <strain evidence="4">UBA11978</strain>
    </source>
</reference>
<accession>A0A350P139</accession>
<dbReference type="InterPro" id="IPR029055">
    <property type="entry name" value="Ntn_hydrolases_N"/>
</dbReference>
<dbReference type="GO" id="GO:0017000">
    <property type="term" value="P:antibiotic biosynthetic process"/>
    <property type="evidence" value="ECO:0007669"/>
    <property type="project" value="InterPro"/>
</dbReference>
<keyword evidence="3" id="KW-0732">Signal</keyword>
<dbReference type="STRING" id="589873.EP12_09825"/>
<dbReference type="Pfam" id="PF01804">
    <property type="entry name" value="Penicil_amidase"/>
    <property type="match status" value="1"/>
</dbReference>
<dbReference type="Gene3D" id="1.10.439.10">
    <property type="entry name" value="Penicillin Amidohydrolase, domain 1"/>
    <property type="match status" value="1"/>
</dbReference>
<dbReference type="Gene3D" id="3.60.20.10">
    <property type="entry name" value="Glutamine Phosphoribosylpyrophosphate, subunit 1, domain 1"/>
    <property type="match status" value="1"/>
</dbReference>
<comment type="caution">
    <text evidence="4">The sequence shown here is derived from an EMBL/GenBank/DDBJ whole genome shotgun (WGS) entry which is preliminary data.</text>
</comment>
<dbReference type="EMBL" id="DNAN01000158">
    <property type="protein sequence ID" value="HAW75006.1"/>
    <property type="molecule type" value="Genomic_DNA"/>
</dbReference>
<dbReference type="PANTHER" id="PTHR34218">
    <property type="entry name" value="PEPTIDASE S45 PENICILLIN AMIDASE"/>
    <property type="match status" value="1"/>
</dbReference>
<dbReference type="GO" id="GO:0016811">
    <property type="term" value="F:hydrolase activity, acting on carbon-nitrogen (but not peptide) bonds, in linear amides"/>
    <property type="evidence" value="ECO:0007669"/>
    <property type="project" value="InterPro"/>
</dbReference>
<evidence type="ECO:0000313" key="5">
    <source>
        <dbReference type="Proteomes" id="UP000263517"/>
    </source>
</evidence>
<proteinExistence type="inferred from homology"/>